<dbReference type="SUPFAM" id="SSF103473">
    <property type="entry name" value="MFS general substrate transporter"/>
    <property type="match status" value="1"/>
</dbReference>
<dbReference type="CDD" id="cd17393">
    <property type="entry name" value="MFS_MosC_like"/>
    <property type="match status" value="1"/>
</dbReference>
<keyword evidence="8" id="KW-1185">Reference proteome</keyword>
<dbReference type="InterPro" id="IPR011701">
    <property type="entry name" value="MFS"/>
</dbReference>
<comment type="caution">
    <text evidence="7">The sequence shown here is derived from an EMBL/GenBank/DDBJ whole genome shotgun (WGS) entry which is preliminary data.</text>
</comment>
<keyword evidence="4 5" id="KW-0472">Membrane</keyword>
<evidence type="ECO:0000256" key="5">
    <source>
        <dbReference type="SAM" id="Phobius"/>
    </source>
</evidence>
<feature type="transmembrane region" description="Helical" evidence="5">
    <location>
        <begin position="42"/>
        <end position="62"/>
    </location>
</feature>
<proteinExistence type="predicted"/>
<feature type="transmembrane region" description="Helical" evidence="5">
    <location>
        <begin position="206"/>
        <end position="227"/>
    </location>
</feature>
<feature type="transmembrane region" description="Helical" evidence="5">
    <location>
        <begin position="368"/>
        <end position="388"/>
    </location>
</feature>
<gene>
    <name evidence="7" type="ORF">ACFOLH_10725</name>
</gene>
<keyword evidence="2 5" id="KW-0812">Transmembrane</keyword>
<accession>A0ABV7WGG2</accession>
<comment type="subcellular location">
    <subcellularLocation>
        <location evidence="1">Cell membrane</location>
        <topology evidence="1">Multi-pass membrane protein</topology>
    </subcellularLocation>
</comment>
<organism evidence="7 8">
    <name type="scientific">Aquipuribacter hungaricus</name>
    <dbReference type="NCBI Taxonomy" id="545624"/>
    <lineage>
        <taxon>Bacteria</taxon>
        <taxon>Bacillati</taxon>
        <taxon>Actinomycetota</taxon>
        <taxon>Actinomycetes</taxon>
        <taxon>Micrococcales</taxon>
        <taxon>Intrasporangiaceae</taxon>
        <taxon>Aquipuribacter</taxon>
    </lineage>
</organism>
<feature type="transmembrane region" description="Helical" evidence="5">
    <location>
        <begin position="279"/>
        <end position="298"/>
    </location>
</feature>
<dbReference type="PANTHER" id="PTHR23514:SF13">
    <property type="entry name" value="INNER MEMBRANE PROTEIN YBJJ"/>
    <property type="match status" value="1"/>
</dbReference>
<dbReference type="Pfam" id="PF07690">
    <property type="entry name" value="MFS_1"/>
    <property type="match status" value="1"/>
</dbReference>
<sequence length="398" mass="39340">MSRTLHRARTAVSVLFFLNGVLYANLVPRLPDLKAALGLDNAALGAGIAAMPLGALVGGLLVPPLIRRLGSATVASVGLVVPAVALAALSLSGGWAAFAALMLAFGASDAAVDAGQNAHGFRVQRRYGRSLVNGFHGLWSVGAVAGGLLGSAAAGLGVPLTVHLGSCAVLFTLLALATRRSLLPGPEDAEREPAASGPDRRGPRRVAGRTVVLLGAAGALAASAAFVEDAAASWSALFMRDVVGSGAATAGLAFVTLQVAMTVGRLTGDRVVDRLGQRLVGRLGGAAVAVGAGLALAVPTTATTLAGFALAGLGVATLVPAALHAADELPGLPAGLGITVVSSALRLGFLASPVLVGAVADASSLRGALVTVPVAGLLTLLATGLLVPGRSRQPADRR</sequence>
<dbReference type="InterPro" id="IPR036259">
    <property type="entry name" value="MFS_trans_sf"/>
</dbReference>
<dbReference type="Proteomes" id="UP001595685">
    <property type="component" value="Unassembled WGS sequence"/>
</dbReference>
<dbReference type="PANTHER" id="PTHR23514">
    <property type="entry name" value="BYPASS OF STOP CODON PROTEIN 6"/>
    <property type="match status" value="1"/>
</dbReference>
<feature type="transmembrane region" description="Helical" evidence="5">
    <location>
        <begin position="304"/>
        <end position="323"/>
    </location>
</feature>
<protein>
    <submittedName>
        <fullName evidence="7">MFS transporter</fullName>
    </submittedName>
</protein>
<keyword evidence="3 5" id="KW-1133">Transmembrane helix</keyword>
<evidence type="ECO:0000313" key="7">
    <source>
        <dbReference type="EMBL" id="MFC3688815.1"/>
    </source>
</evidence>
<feature type="transmembrane region" description="Helical" evidence="5">
    <location>
        <begin position="12"/>
        <end position="30"/>
    </location>
</feature>
<feature type="transmembrane region" description="Helical" evidence="5">
    <location>
        <begin position="335"/>
        <end position="356"/>
    </location>
</feature>
<evidence type="ECO:0000256" key="2">
    <source>
        <dbReference type="ARBA" id="ARBA00022692"/>
    </source>
</evidence>
<evidence type="ECO:0000256" key="3">
    <source>
        <dbReference type="ARBA" id="ARBA00022989"/>
    </source>
</evidence>
<feature type="domain" description="Major facilitator superfamily (MFS) profile" evidence="6">
    <location>
        <begin position="210"/>
        <end position="398"/>
    </location>
</feature>
<feature type="transmembrane region" description="Helical" evidence="5">
    <location>
        <begin position="247"/>
        <end position="267"/>
    </location>
</feature>
<dbReference type="EMBL" id="JBHRWW010000006">
    <property type="protein sequence ID" value="MFC3688815.1"/>
    <property type="molecule type" value="Genomic_DNA"/>
</dbReference>
<dbReference type="RefSeq" id="WP_340287928.1">
    <property type="nucleotide sequence ID" value="NZ_JBBEOI010000001.1"/>
</dbReference>
<evidence type="ECO:0000256" key="4">
    <source>
        <dbReference type="ARBA" id="ARBA00023136"/>
    </source>
</evidence>
<evidence type="ECO:0000313" key="8">
    <source>
        <dbReference type="Proteomes" id="UP001595685"/>
    </source>
</evidence>
<dbReference type="InterPro" id="IPR020846">
    <property type="entry name" value="MFS_dom"/>
</dbReference>
<dbReference type="PROSITE" id="PS50850">
    <property type="entry name" value="MFS"/>
    <property type="match status" value="1"/>
</dbReference>
<dbReference type="Gene3D" id="1.20.1250.20">
    <property type="entry name" value="MFS general substrate transporter like domains"/>
    <property type="match status" value="2"/>
</dbReference>
<reference evidence="8" key="1">
    <citation type="journal article" date="2019" name="Int. J. Syst. Evol. Microbiol.">
        <title>The Global Catalogue of Microorganisms (GCM) 10K type strain sequencing project: providing services to taxonomists for standard genome sequencing and annotation.</title>
        <authorList>
            <consortium name="The Broad Institute Genomics Platform"/>
            <consortium name="The Broad Institute Genome Sequencing Center for Infectious Disease"/>
            <person name="Wu L."/>
            <person name="Ma J."/>
        </authorList>
    </citation>
    <scope>NUCLEOTIDE SEQUENCE [LARGE SCALE GENOMIC DNA]</scope>
    <source>
        <strain evidence="8">NCAIM B.02333</strain>
    </source>
</reference>
<evidence type="ECO:0000259" key="6">
    <source>
        <dbReference type="PROSITE" id="PS50850"/>
    </source>
</evidence>
<evidence type="ECO:0000256" key="1">
    <source>
        <dbReference type="ARBA" id="ARBA00004651"/>
    </source>
</evidence>
<name>A0ABV7WGG2_9MICO</name>
<dbReference type="InterPro" id="IPR051788">
    <property type="entry name" value="MFS_Transporter"/>
</dbReference>
<feature type="transmembrane region" description="Helical" evidence="5">
    <location>
        <begin position="69"/>
        <end position="89"/>
    </location>
</feature>
<feature type="transmembrane region" description="Helical" evidence="5">
    <location>
        <begin position="160"/>
        <end position="177"/>
    </location>
</feature>